<evidence type="ECO:0000256" key="12">
    <source>
        <dbReference type="SAM" id="MobiDB-lite"/>
    </source>
</evidence>
<feature type="region of interest" description="Disordered" evidence="12">
    <location>
        <begin position="126"/>
        <end position="145"/>
    </location>
</feature>
<dbReference type="AlphaFoldDB" id="A0A4Q8LKN5"/>
<dbReference type="PROSITE" id="PS52016">
    <property type="entry name" value="TONB_DEPENDENT_REC_3"/>
    <property type="match status" value="1"/>
</dbReference>
<dbReference type="PANTHER" id="PTHR32552:SF68">
    <property type="entry name" value="FERRICHROME OUTER MEMBRANE TRANSPORTER_PHAGE RECEPTOR"/>
    <property type="match status" value="1"/>
</dbReference>
<protein>
    <recommendedName>
        <fullName evidence="13">Secretin/TonB short N-terminal domain-containing protein</fullName>
    </recommendedName>
</protein>
<keyword evidence="9 11" id="KW-0472">Membrane</keyword>
<dbReference type="SMART" id="SM00965">
    <property type="entry name" value="STN"/>
    <property type="match status" value="1"/>
</dbReference>
<evidence type="ECO:0000313" key="14">
    <source>
        <dbReference type="EMBL" id="TAA30524.1"/>
    </source>
</evidence>
<dbReference type="InterPro" id="IPR011662">
    <property type="entry name" value="Secretin/TonB_short_N"/>
</dbReference>
<dbReference type="GO" id="GO:0015344">
    <property type="term" value="F:siderophore uptake transmembrane transporter activity"/>
    <property type="evidence" value="ECO:0007669"/>
    <property type="project" value="TreeGrafter"/>
</dbReference>
<evidence type="ECO:0000256" key="1">
    <source>
        <dbReference type="ARBA" id="ARBA00004571"/>
    </source>
</evidence>
<name>A0A4Q8LKN5_9GAMM</name>
<evidence type="ECO:0000256" key="8">
    <source>
        <dbReference type="ARBA" id="ARBA00023065"/>
    </source>
</evidence>
<proteinExistence type="inferred from homology"/>
<evidence type="ECO:0000256" key="10">
    <source>
        <dbReference type="ARBA" id="ARBA00023237"/>
    </source>
</evidence>
<dbReference type="InterPro" id="IPR039426">
    <property type="entry name" value="TonB-dep_rcpt-like"/>
</dbReference>
<dbReference type="Proteomes" id="UP000292087">
    <property type="component" value="Unassembled WGS sequence"/>
</dbReference>
<dbReference type="InterPro" id="IPR036942">
    <property type="entry name" value="Beta-barrel_TonB_sf"/>
</dbReference>
<dbReference type="Gene3D" id="3.55.50.30">
    <property type="match status" value="1"/>
</dbReference>
<evidence type="ECO:0000256" key="7">
    <source>
        <dbReference type="ARBA" id="ARBA00023004"/>
    </source>
</evidence>
<evidence type="ECO:0000256" key="11">
    <source>
        <dbReference type="PROSITE-ProRule" id="PRU01360"/>
    </source>
</evidence>
<keyword evidence="5 11" id="KW-0812">Transmembrane</keyword>
<dbReference type="Gene3D" id="2.40.170.20">
    <property type="entry name" value="TonB-dependent receptor, beta-barrel domain"/>
    <property type="match status" value="2"/>
</dbReference>
<dbReference type="Pfam" id="PF07715">
    <property type="entry name" value="Plug"/>
    <property type="match status" value="1"/>
</dbReference>
<dbReference type="PANTHER" id="PTHR32552">
    <property type="entry name" value="FERRICHROME IRON RECEPTOR-RELATED"/>
    <property type="match status" value="1"/>
</dbReference>
<keyword evidence="4" id="KW-0410">Iron transport</keyword>
<dbReference type="InterPro" id="IPR012910">
    <property type="entry name" value="Plug_dom"/>
</dbReference>
<dbReference type="GO" id="GO:0009279">
    <property type="term" value="C:cell outer membrane"/>
    <property type="evidence" value="ECO:0007669"/>
    <property type="project" value="UniProtKB-SubCell"/>
</dbReference>
<dbReference type="EMBL" id="SHMF01000007">
    <property type="protein sequence ID" value="TAA30524.1"/>
    <property type="molecule type" value="Genomic_DNA"/>
</dbReference>
<evidence type="ECO:0000256" key="5">
    <source>
        <dbReference type="ARBA" id="ARBA00022692"/>
    </source>
</evidence>
<keyword evidence="10 11" id="KW-0998">Cell outer membrane</keyword>
<feature type="domain" description="Secretin/TonB short N-terminal" evidence="13">
    <location>
        <begin position="76"/>
        <end position="127"/>
    </location>
</feature>
<sequence>MPFLPARRLARGIVKLSGLSGCLAVFTGATVLAQPSASMASDRAWSEAERARAFDFRIPPGALADALDRFSEQSGLQVVYSLEWLERKRAPVVAGRMSAEQALDSLLQGSGMRWKRVTARAVAVVPDAESSPDASAPRASGADDAAQSHIPLMDSVEALALPQPRWSNLHSSFALGINKRLIETPRAVTLVQEEGLDDNAVSAIDDLARVAPGTFTPTRFGIQGGIDIRGVPGDIFFRGMKRLNLQGHTPSLLSAASSIEIVRGPPSPIYGMGRIGGYINMVPRAGRAGPASDEATRGWLEATLGSYQHREASFDVGGPLQLGERSASYDLYGSVVDSNSYARNVPLDIKVFQGALSVEPMFGRFRLETGLNLQASRTAGALLGRVTQALIDDGTYVRGTPLVNLDLDGSQAIGLKELNTASPVSGALGPNNQPLRQAWTWPTDAQGHRLLLSQFPTVPGIPRTMYDYLVAHPEADPTGLLRGQGVGGPRPARGAVPAGFALDPSTVSYDTLDRRRFAAYERDLRADLYTAYVDLIDDADPDATMKNQLFTDVMRQYKSSNQPFGTEQTPWVLEDKFTLTRRLRSASGLERSFMVSTNLRYTDAHTRQCTGDFSTHRTDVMASSWDNGRNGMTPNATFTNCLENSDIPSGGYPVTYDERTRLLELGTGALLDLELSPHTRLLLGARLDVSRASTVEYAGTTDVGAGTSANPGVLATRDRRASAWDAGASWSASLTRSLPGNLHLYLTAARASVVLDGNDNIIDRAVVEAGHIGQSTLFEAGIKGAPLSGDLFFSAAVYRQQRSGIHSPTDVSVAADATSTRTRGWELELAWTPSPHFSASFYAAHEKTVFDPNYSIGIVVDARTLGFADVVDPATGKVVYPAEAFLYGGRAILVLPAGMREYEEKQGTPNRQMGFNLQLSSGAGLKFLFGGNYFSPTYASRLKVVRLPQAYVFNAGVQWTRGAWQVQLDGRNVFNARYYRAKTGDRLGDVTLTAMPEANWLLSVRRSF</sequence>
<comment type="caution">
    <text evidence="14">The sequence shown here is derived from an EMBL/GenBank/DDBJ whole genome shotgun (WGS) entry which is preliminary data.</text>
</comment>
<keyword evidence="6" id="KW-0732">Signal</keyword>
<keyword evidence="8" id="KW-0406">Ion transport</keyword>
<comment type="subcellular location">
    <subcellularLocation>
        <location evidence="1 11">Cell outer membrane</location>
        <topology evidence="1 11">Multi-pass membrane protein</topology>
    </subcellularLocation>
</comment>
<accession>A0A4Q8LKN5</accession>
<evidence type="ECO:0000259" key="13">
    <source>
        <dbReference type="SMART" id="SM00965"/>
    </source>
</evidence>
<evidence type="ECO:0000256" key="9">
    <source>
        <dbReference type="ARBA" id="ARBA00023136"/>
    </source>
</evidence>
<evidence type="ECO:0000256" key="6">
    <source>
        <dbReference type="ARBA" id="ARBA00022729"/>
    </source>
</evidence>
<gene>
    <name evidence="14" type="ORF">EA656_19090</name>
</gene>
<evidence type="ECO:0000256" key="3">
    <source>
        <dbReference type="ARBA" id="ARBA00022452"/>
    </source>
</evidence>
<dbReference type="SUPFAM" id="SSF56935">
    <property type="entry name" value="Porins"/>
    <property type="match status" value="1"/>
</dbReference>
<organism evidence="14 15">
    <name type="scientific">Pseudoxanthomonas winnipegensis</name>
    <dbReference type="NCBI Taxonomy" id="2480810"/>
    <lineage>
        <taxon>Bacteria</taxon>
        <taxon>Pseudomonadati</taxon>
        <taxon>Pseudomonadota</taxon>
        <taxon>Gammaproteobacteria</taxon>
        <taxon>Lysobacterales</taxon>
        <taxon>Lysobacteraceae</taxon>
        <taxon>Pseudoxanthomonas</taxon>
    </lineage>
</organism>
<keyword evidence="7" id="KW-0408">Iron</keyword>
<evidence type="ECO:0000256" key="2">
    <source>
        <dbReference type="ARBA" id="ARBA00022448"/>
    </source>
</evidence>
<keyword evidence="3 11" id="KW-1134">Transmembrane beta strand</keyword>
<evidence type="ECO:0000256" key="4">
    <source>
        <dbReference type="ARBA" id="ARBA00022496"/>
    </source>
</evidence>
<reference evidence="14 15" key="1">
    <citation type="submission" date="2019-02" db="EMBL/GenBank/DDBJ databases">
        <title>WGS of Pseudoxanthomonas species novum from clinical isolates.</title>
        <authorList>
            <person name="Bernier A.-M."/>
            <person name="Bernard K."/>
            <person name="Vachon A."/>
        </authorList>
    </citation>
    <scope>NUCLEOTIDE SEQUENCE [LARGE SCALE GENOMIC DNA]</scope>
    <source>
        <strain evidence="14 15">NML140781</strain>
    </source>
</reference>
<keyword evidence="2 11" id="KW-0813">Transport</keyword>
<comment type="similarity">
    <text evidence="11">Belongs to the TonB-dependent receptor family.</text>
</comment>
<evidence type="ECO:0000313" key="15">
    <source>
        <dbReference type="Proteomes" id="UP000292087"/>
    </source>
</evidence>